<dbReference type="Proteomes" id="UP000287166">
    <property type="component" value="Unassembled WGS sequence"/>
</dbReference>
<protein>
    <submittedName>
        <fullName evidence="5">Uncharacterized protein</fullName>
    </submittedName>
</protein>
<comment type="caution">
    <text evidence="5">The sequence shown here is derived from an EMBL/GenBank/DDBJ whole genome shotgun (WGS) entry which is preliminary data.</text>
</comment>
<name>A0A401GQ07_9APHY</name>
<sequence>MDYDRYDAFLHHIFKQTQGDAWFRPNEDALSAGVALRVEHPGVPLPEFRVFPYENPALEPFEAAVAALNPAVAVKVRNAAVHAALAEVGPDKSIYVDANTQIQILETMMDLPSADKEQSAAFVRDERVLVVWSDAIDSIIPLCQDFEERLIKLLWRSRPNAASHAASASSQPASVSGSVEGHSLIRPSSRLSVPPTRSLHAPALPGTPRGMGRDSLELGPDVEKGVGVQEKEAGAKTVVRRTWWGRRKEVVVDDRSEASLYGEREPDPRPMRFLAPLYNGFAFALSIFFIGNGLNTLIVEWRLDNDYVRFALAVLIPLLFAVSLFFAMQIVQNVTMALGPIAQYHQNSKYYSAVKPRPNKVVDADLPHIAIQMPVYKESLDAVLAPSIESLKKAMRTYARQGGTSTLFVNDDGLRLLAVEERDARIAYYANHGIGWVARPRHDPAPDGFRRAGRFKKASNMNYGLALSLKAEKHLAVLQAQAAARGSAAGHGVREETRYGMQYQQHDGEDQGVVNVGRGQRGSAEGEERAEEEWFDLEEQALQMAIDEVYEASGHRFRPWAANGRACRLGELVLLVDSDTVVPEDCLRDAAREMAEDPTLAILQHESDVMQVAHHYFENGIAYFTRRINKCISYSCSNGEVAPFVGHNAFMRWQAIQDAAFVDPADGQEKIWSESNVSEDFDMALRLQMRGYIIRWATYSNGGFKEGVSLTVDDELNRWQKYAYGCNELLFNPIVQWWRRGPIAVQIHRFLWSGAPMHYKISMLSYMFSYYGIAASLTIAVLNYILLGWELPVDGFYQHSFEIWLATTVVFIGSGNVGFTLLQYRIGARSLLGAFFENVMWVPFFFFFFGGLSLHLSIAVLAHLFSYNITWGATTKEVERSNFFKEVPKILRRFWFAWTLSVVFIAGMIIESTTLVPIEWRITGAGWAVILPLAISSSCHILFPIVLNPWLMIFSY</sequence>
<dbReference type="InterPro" id="IPR001173">
    <property type="entry name" value="Glyco_trans_2-like"/>
</dbReference>
<evidence type="ECO:0000256" key="1">
    <source>
        <dbReference type="SAM" id="MobiDB-lite"/>
    </source>
</evidence>
<dbReference type="GeneID" id="38781220"/>
<dbReference type="STRING" id="139825.A0A401GQ07"/>
<dbReference type="InterPro" id="IPR029044">
    <property type="entry name" value="Nucleotide-diphossugar_trans"/>
</dbReference>
<feature type="transmembrane region" description="Helical" evidence="2">
    <location>
        <begin position="310"/>
        <end position="331"/>
    </location>
</feature>
<feature type="transmembrane region" description="Helical" evidence="2">
    <location>
        <begin position="895"/>
        <end position="918"/>
    </location>
</feature>
<keyword evidence="2" id="KW-0812">Transmembrane</keyword>
<keyword evidence="2" id="KW-0472">Membrane</keyword>
<feature type="compositionally biased region" description="Low complexity" evidence="1">
    <location>
        <begin position="164"/>
        <end position="178"/>
    </location>
</feature>
<keyword evidence="2" id="KW-1133">Transmembrane helix</keyword>
<evidence type="ECO:0000259" key="3">
    <source>
        <dbReference type="Pfam" id="PF13632"/>
    </source>
</evidence>
<feature type="transmembrane region" description="Helical" evidence="2">
    <location>
        <begin position="801"/>
        <end position="824"/>
    </location>
</feature>
<dbReference type="PANTHER" id="PTHR35408:SF3">
    <property type="entry name" value="GLYCOSYLTRANSFERASE 2-LIKE DOMAIN-CONTAINING PROTEIN"/>
    <property type="match status" value="1"/>
</dbReference>
<dbReference type="Pfam" id="PF25550">
    <property type="entry name" value="DUF7928"/>
    <property type="match status" value="1"/>
</dbReference>
<dbReference type="OrthoDB" id="38531at2759"/>
<feature type="region of interest" description="Disordered" evidence="1">
    <location>
        <begin position="164"/>
        <end position="220"/>
    </location>
</feature>
<feature type="domain" description="Glycosyltransferase 2-like" evidence="3">
    <location>
        <begin position="573"/>
        <end position="789"/>
    </location>
</feature>
<dbReference type="InterPro" id="IPR057688">
    <property type="entry name" value="DUF7928"/>
</dbReference>
<dbReference type="PANTHER" id="PTHR35408">
    <property type="entry name" value="CHROMOSOME 15, WHOLE GENOME SHOTGUN SEQUENCE"/>
    <property type="match status" value="1"/>
</dbReference>
<evidence type="ECO:0000313" key="5">
    <source>
        <dbReference type="EMBL" id="GBE84303.1"/>
    </source>
</evidence>
<accession>A0A401GQ07</accession>
<feature type="domain" description="DUF7928" evidence="4">
    <location>
        <begin position="4"/>
        <end position="163"/>
    </location>
</feature>
<dbReference type="SUPFAM" id="SSF53448">
    <property type="entry name" value="Nucleotide-diphospho-sugar transferases"/>
    <property type="match status" value="1"/>
</dbReference>
<feature type="compositionally biased region" description="Basic and acidic residues" evidence="1">
    <location>
        <begin position="211"/>
        <end position="220"/>
    </location>
</feature>
<evidence type="ECO:0000256" key="2">
    <source>
        <dbReference type="SAM" id="Phobius"/>
    </source>
</evidence>
<dbReference type="AlphaFoldDB" id="A0A401GQ07"/>
<dbReference type="RefSeq" id="XP_027615216.1">
    <property type="nucleotide sequence ID" value="XM_027759415.1"/>
</dbReference>
<feature type="transmembrane region" description="Helical" evidence="2">
    <location>
        <begin position="924"/>
        <end position="947"/>
    </location>
</feature>
<keyword evidence="6" id="KW-1185">Reference proteome</keyword>
<organism evidence="5 6">
    <name type="scientific">Sparassis crispa</name>
    <dbReference type="NCBI Taxonomy" id="139825"/>
    <lineage>
        <taxon>Eukaryota</taxon>
        <taxon>Fungi</taxon>
        <taxon>Dikarya</taxon>
        <taxon>Basidiomycota</taxon>
        <taxon>Agaricomycotina</taxon>
        <taxon>Agaricomycetes</taxon>
        <taxon>Polyporales</taxon>
        <taxon>Sparassidaceae</taxon>
        <taxon>Sparassis</taxon>
    </lineage>
</organism>
<proteinExistence type="predicted"/>
<evidence type="ECO:0000259" key="4">
    <source>
        <dbReference type="Pfam" id="PF25550"/>
    </source>
</evidence>
<feature type="transmembrane region" description="Helical" evidence="2">
    <location>
        <begin position="768"/>
        <end position="789"/>
    </location>
</feature>
<dbReference type="InParanoid" id="A0A401GQ07"/>
<dbReference type="Pfam" id="PF13632">
    <property type="entry name" value="Glyco_trans_2_3"/>
    <property type="match status" value="1"/>
</dbReference>
<dbReference type="Gene3D" id="3.90.550.10">
    <property type="entry name" value="Spore Coat Polysaccharide Biosynthesis Protein SpsA, Chain A"/>
    <property type="match status" value="1"/>
</dbReference>
<reference evidence="5 6" key="1">
    <citation type="journal article" date="2018" name="Sci. Rep.">
        <title>Genome sequence of the cauliflower mushroom Sparassis crispa (Hanabiratake) and its association with beneficial usage.</title>
        <authorList>
            <person name="Kiyama R."/>
            <person name="Furutani Y."/>
            <person name="Kawaguchi K."/>
            <person name="Nakanishi T."/>
        </authorList>
    </citation>
    <scope>NUCLEOTIDE SEQUENCE [LARGE SCALE GENOMIC DNA]</scope>
</reference>
<feature type="transmembrane region" description="Helical" evidence="2">
    <location>
        <begin position="831"/>
        <end position="850"/>
    </location>
</feature>
<gene>
    <name evidence="5" type="ORF">SCP_0602810</name>
</gene>
<evidence type="ECO:0000313" key="6">
    <source>
        <dbReference type="Proteomes" id="UP000287166"/>
    </source>
</evidence>
<dbReference type="EMBL" id="BFAD01000006">
    <property type="protein sequence ID" value="GBE84303.1"/>
    <property type="molecule type" value="Genomic_DNA"/>
</dbReference>